<gene>
    <name evidence="1" type="ORF">HHS34_005285</name>
</gene>
<dbReference type="Proteomes" id="UP001195965">
    <property type="component" value="Chromosome"/>
</dbReference>
<sequence>MPTDIATDYRLEPIVNLSTGEAIGNELLAGKTTCPQWTPKEWELWYGWLSVEIPKILASTPGLLFFNLSGEQILNHNILRSVRQLRDYADRIIIEWTEQDFLHERFVDVIVKLNFLKGMGFGLAIDDVASQDGVDGLGRAGAIKHRFCKIDGAYFQRAREYGPDFLRGLCQHLSMHETQVIAEWIETEEDYRIAQDGGAHLGQGWFFR</sequence>
<proteinExistence type="predicted"/>
<name>A0ACD5HID4_9PROT</name>
<dbReference type="EMBL" id="CP127526">
    <property type="protein sequence ID" value="XRI74605.1"/>
    <property type="molecule type" value="Genomic_DNA"/>
</dbReference>
<keyword evidence="2" id="KW-1185">Reference proteome</keyword>
<organism evidence="1 2">
    <name type="scientific">Acidithiobacillus montserratensis</name>
    <dbReference type="NCBI Taxonomy" id="2729135"/>
    <lineage>
        <taxon>Bacteria</taxon>
        <taxon>Pseudomonadati</taxon>
        <taxon>Pseudomonadota</taxon>
        <taxon>Acidithiobacillia</taxon>
        <taxon>Acidithiobacillales</taxon>
        <taxon>Acidithiobacillaceae</taxon>
        <taxon>Acidithiobacillus</taxon>
    </lineage>
</organism>
<evidence type="ECO:0000313" key="1">
    <source>
        <dbReference type="EMBL" id="XRI74605.1"/>
    </source>
</evidence>
<evidence type="ECO:0000313" key="2">
    <source>
        <dbReference type="Proteomes" id="UP001195965"/>
    </source>
</evidence>
<reference evidence="1 2" key="1">
    <citation type="journal article" date="2021" name="ISME J.">
        <title>Genomic evolution of the class Acidithiobacillia: deep-branching Proteobacteria living in extreme acidic conditions.</title>
        <authorList>
            <person name="Moya-Beltran A."/>
            <person name="Beard S."/>
            <person name="Rojas-Villalobos C."/>
            <person name="Issotta F."/>
            <person name="Gallardo Y."/>
            <person name="Ulloa R."/>
            <person name="Giaveno A."/>
            <person name="Degli Esposti M."/>
            <person name="Johnson D.B."/>
            <person name="Quatrini R."/>
        </authorList>
    </citation>
    <scope>NUCLEOTIDE SEQUENCE [LARGE SCALE GENOMIC DNA]</scope>
    <source>
        <strain evidence="1 2">GG1-14</strain>
    </source>
</reference>
<accession>A0ACD5HID4</accession>
<protein>
    <submittedName>
        <fullName evidence="1">EAL domain-containing protein</fullName>
    </submittedName>
</protein>